<evidence type="ECO:0000313" key="1">
    <source>
        <dbReference type="RefSeq" id="XP_016508572.1"/>
    </source>
</evidence>
<protein>
    <submittedName>
        <fullName evidence="1">Uncharacterized mitochondrial protein AtMg00810-like</fullName>
    </submittedName>
</protein>
<sequence length="117" mass="13195">MAPVAPQPVLPESRSYQKLIEKLIYLAITRPDICFAIQVLSQFLQHPKQSHFDAALRVVRYIKGSPGMGILLKKGSLEKVTAYCDSDWATCPNTRRSVTGYVIKLGNSLISWKFKKQ</sequence>
<dbReference type="OrthoDB" id="1746074at2759"/>
<dbReference type="STRING" id="4097.A0A1S4D583"/>
<dbReference type="PaxDb" id="4097-A0A1S4D583"/>
<dbReference type="PANTHER" id="PTHR11439:SF466">
    <property type="entry name" value="CCHC-TYPE DOMAIN-CONTAINING PROTEIN"/>
    <property type="match status" value="1"/>
</dbReference>
<dbReference type="RefSeq" id="XP_016508572.1">
    <property type="nucleotide sequence ID" value="XM_016653086.1"/>
</dbReference>
<dbReference type="PANTHER" id="PTHR11439">
    <property type="entry name" value="GAG-POL-RELATED RETROTRANSPOSON"/>
    <property type="match status" value="1"/>
</dbReference>
<accession>A0A1S4D583</accession>
<dbReference type="AlphaFoldDB" id="A0A1S4D583"/>
<reference evidence="1" key="1">
    <citation type="submission" date="2025-08" db="UniProtKB">
        <authorList>
            <consortium name="RefSeq"/>
        </authorList>
    </citation>
    <scope>IDENTIFICATION</scope>
</reference>
<name>A0A1S4D583_TOBAC</name>
<gene>
    <name evidence="1" type="primary">LOC107826137</name>
</gene>
<organism evidence="1">
    <name type="scientific">Nicotiana tabacum</name>
    <name type="common">Common tobacco</name>
    <dbReference type="NCBI Taxonomy" id="4097"/>
    <lineage>
        <taxon>Eukaryota</taxon>
        <taxon>Viridiplantae</taxon>
        <taxon>Streptophyta</taxon>
        <taxon>Embryophyta</taxon>
        <taxon>Tracheophyta</taxon>
        <taxon>Spermatophyta</taxon>
        <taxon>Magnoliopsida</taxon>
        <taxon>eudicotyledons</taxon>
        <taxon>Gunneridae</taxon>
        <taxon>Pentapetalae</taxon>
        <taxon>asterids</taxon>
        <taxon>lamiids</taxon>
        <taxon>Solanales</taxon>
        <taxon>Solanaceae</taxon>
        <taxon>Nicotianoideae</taxon>
        <taxon>Nicotianeae</taxon>
        <taxon>Nicotiana</taxon>
    </lineage>
</organism>
<proteinExistence type="predicted"/>
<dbReference type="KEGG" id="nta:107826137"/>
<dbReference type="CDD" id="cd09272">
    <property type="entry name" value="RNase_HI_RT_Ty1"/>
    <property type="match status" value="1"/>
</dbReference>